<protein>
    <submittedName>
        <fullName evidence="1">Uncharacterized protein</fullName>
    </submittedName>
</protein>
<dbReference type="Proteomes" id="UP000063063">
    <property type="component" value="Chromosome 2"/>
</dbReference>
<evidence type="ECO:0000313" key="1">
    <source>
        <dbReference type="EMBL" id="XUY37414.1"/>
    </source>
</evidence>
<keyword evidence="2" id="KW-1185">Reference proteome</keyword>
<dbReference type="EMBL" id="CP009371">
    <property type="protein sequence ID" value="XUY37414.1"/>
    <property type="molecule type" value="Genomic_DNA"/>
</dbReference>
<sequence length="1125" mass="126583">MSFSSPLDGGGADSAAEPRASLFTAAENTEFQAILAECSTFPSYERQYQEVLMTLEGDDVLDKFRAEYEGLHRSLLRSHESEGRLLRKCTDLQSDIEACAERAVTAAGLTLGDRDTIAHLKSETERTSNRLVQVKEKEAQLKEAIDTLKRDIAEQQAKAQDPIDIPEQEAALRSLRGLHEALQREEEQLVQQFRSASLDVAATQRRIAALLNNNSTNAAELSLVREMISKTEEEVQTVLASRAVKEQELKAVRDTIARRIASHTSQQHTLDALGEDHERNGQELRNIRHEETRLTEEYQGVCRQLQHVNTALQECSEENDLWQQRAHEKAAELQAYQAAVVSMHRRYIKAQKVVEALQRRNAVTEEQRSEQLTKHRELATQLKSEEAALARAKQAAHATTQTAASVKGEVNLLQQHIASEAAEQQRNAAWLAEKLGQLRVLESVLASSEEHIQRTHQEVYVLTQEAEISEAGAKKYASACAHLLSDVENKGAMVAQYEEQLTAVEARVKQQQALLESMVGERNTYTSHYDQLKQGLSEQQHHFTLLVAKVQSMRSAIEKREKDVTLEAAHVQLLQKQQKDIEVHVVDFERRANKKQLCAEALGQEIRQLRAVLSDAADETRRQQRRCHDVVHERDMLDRQVTDRAAEVQALYEQAHTKGFLLRRHEALYNDQAQQLEHLEYQTVQFAQQLEKMRTFVARLPELRVLLNNATRELQREKVRVQVLLDDAARPVNVHPYHELASAEPETHALLQRVQRLQRVLVQRRNELEEKEVAIQSVEQRYMNAKATVAHQPGPEIAEQLTAYQQNLTKKHQDMRQMQEALEFFRSQTDHFKARHDVLRERLADMGKAYAAERAEKERRTRAGVIAGAPPITPRADSPSATPEPVVYRGFVAPPRAAPTTAFTPHANPDEGSDLPPPWGSTRERGTAVVTAKALRTGGTGSFSRNAPPSLSPFSHWHFTDDVQVCVSLLFSLFHSLRRTRSPAPLSLSLFPPSPSLAALQTQLKRGGKPRRYCPLCSSRVLCPLHKAPPRRRESERCGGARHVVRHVHLSRCCSPSTLCIPDPQGLGGWGLRDASARGVSCTSAPTLRGKAKQPPLFPPMLNLLSGGGPCHHLRYSEARAMHHC</sequence>
<accession>A0AC62A6N8</accession>
<name>A0AC62A6N8_LEIPA</name>
<proteinExistence type="predicted"/>
<evidence type="ECO:0000313" key="2">
    <source>
        <dbReference type="Proteomes" id="UP000063063"/>
    </source>
</evidence>
<reference evidence="1 2" key="1">
    <citation type="journal article" date="2015" name="Sci. Rep.">
        <title>The genome of Leishmania panamensis: insights into genomics of the L. (Viannia) subgenus.</title>
        <authorList>
            <person name="Llanes A."/>
            <person name="Restrepo C.M."/>
            <person name="Vecchio G.D."/>
            <person name="Anguizola F.J."/>
            <person name="Lleonart R."/>
        </authorList>
    </citation>
    <scope>NUCLEOTIDE SEQUENCE [LARGE SCALE GENOMIC DNA]</scope>
    <source>
        <strain evidence="1 2">MHOM/PA/94/PSC-1</strain>
    </source>
</reference>
<gene>
    <name evidence="1" type="ORF">LPMP_0220290</name>
</gene>
<organism evidence="1 2">
    <name type="scientific">Leishmania panamensis</name>
    <dbReference type="NCBI Taxonomy" id="5679"/>
    <lineage>
        <taxon>Eukaryota</taxon>
        <taxon>Discoba</taxon>
        <taxon>Euglenozoa</taxon>
        <taxon>Kinetoplastea</taxon>
        <taxon>Metakinetoplastina</taxon>
        <taxon>Trypanosomatida</taxon>
        <taxon>Trypanosomatidae</taxon>
        <taxon>Leishmaniinae</taxon>
        <taxon>Leishmania</taxon>
        <taxon>Leishmania guyanensis species complex</taxon>
    </lineage>
</organism>